<dbReference type="GO" id="GO:0042578">
    <property type="term" value="F:phosphoric ester hydrolase activity"/>
    <property type="evidence" value="ECO:0007669"/>
    <property type="project" value="UniProtKB-ARBA"/>
</dbReference>
<reference evidence="3 4" key="1">
    <citation type="journal article" date="2015" name="Genome Announc.">
        <title>Genome sequence and annotation of Trichoderma parareesei, the ancestor of the cellulase producer Trichoderma reesei.</title>
        <authorList>
            <person name="Yang D."/>
            <person name="Pomraning K."/>
            <person name="Kopchinskiy A."/>
            <person name="Karimi Aghcheh R."/>
            <person name="Atanasova L."/>
            <person name="Chenthamara K."/>
            <person name="Baker S.E."/>
            <person name="Zhang R."/>
            <person name="Shen Q."/>
            <person name="Freitag M."/>
            <person name="Kubicek C.P."/>
            <person name="Druzhinina I.S."/>
        </authorList>
    </citation>
    <scope>NUCLEOTIDE SEQUENCE [LARGE SCALE GENOMIC DNA]</scope>
    <source>
        <strain evidence="3 4">CBS 125925</strain>
    </source>
</reference>
<keyword evidence="4" id="KW-1185">Reference proteome</keyword>
<dbReference type="Gene3D" id="3.40.720.10">
    <property type="entry name" value="Alkaline Phosphatase, subunit A"/>
    <property type="match status" value="1"/>
</dbReference>
<keyword evidence="2" id="KW-0732">Signal</keyword>
<accession>A0A2H2ZWD1</accession>
<protein>
    <submittedName>
        <fullName evidence="3">Phospholipase C</fullName>
    </submittedName>
</protein>
<sequence>MPRLATLAPASATTLMTIIGLARAGSLKDIDHVVLFMQENRAFDHYFGTMAGVRGFADANLQMNDGVPVWKQVTNSQLTNETDYVTPFYINYLGGNWTEATQCMVSGSNSWQENHAAWNSGRNDRWAVDNSPYSIGFYKRQDIPIQFALADNFVVADMYQEAIVAATNPNRVTWLSGSVNVPGGPQTPDQGGNPYIDNNITPGCEPGGFNCYPLKWKTVGEHYEDAGVTWQVFQDADNFDDNSYARFQQFQDAEPGSSLYERGMKGLSLDTFYAKAANGTLPEVSYIVAPMELSEHPPYSPHDGAWLQHQVAQAVLNSPKYNRTALMISYDETGGWFDHVDPYRSPKDTAGEWIDDPYGQVGYTFVGPGFRLPFYIISPWTRKGGVFSAHSDHNSQILFVEKWQAAKGRNVTTEEMVYWRRSHMSDLVDAFDFDHPDYSIPELPEPQTPHTDSNGVYDGSSYCQSLYSEVQPPVPYTGTGVISDLTTQVERGFKPLRGMLTEGRHLVLEANGFALTQKTSFLGTIILSRATERHDAPSQRWIAHAVTVGGDEFTLSDDSGRNYICDNGQLCRDAEKAVVFTVGYKSGKGYSFGVKETGGYLGVGGRGASSHASLNGGLGYWKVYSVSY</sequence>
<dbReference type="Pfam" id="PF04185">
    <property type="entry name" value="Phosphoesterase"/>
    <property type="match status" value="1"/>
</dbReference>
<evidence type="ECO:0000313" key="3">
    <source>
        <dbReference type="EMBL" id="OTA06286.1"/>
    </source>
</evidence>
<evidence type="ECO:0000256" key="1">
    <source>
        <dbReference type="ARBA" id="ARBA00022801"/>
    </source>
</evidence>
<dbReference type="CDD" id="cd16014">
    <property type="entry name" value="PLC"/>
    <property type="match status" value="1"/>
</dbReference>
<dbReference type="PANTHER" id="PTHR31956:SF1">
    <property type="entry name" value="NON-SPECIFIC PHOSPHOLIPASE C1"/>
    <property type="match status" value="1"/>
</dbReference>
<dbReference type="OrthoDB" id="5135119at2759"/>
<proteinExistence type="predicted"/>
<dbReference type="Proteomes" id="UP000219286">
    <property type="component" value="Unassembled WGS sequence"/>
</dbReference>
<dbReference type="EMBL" id="LFMI01000664">
    <property type="protein sequence ID" value="OTA06286.1"/>
    <property type="molecule type" value="Genomic_DNA"/>
</dbReference>
<gene>
    <name evidence="3" type="ORF">A9Z42_0070020</name>
</gene>
<organism evidence="3 4">
    <name type="scientific">Trichoderma parareesei</name>
    <name type="common">Filamentous fungus</name>
    <dbReference type="NCBI Taxonomy" id="858221"/>
    <lineage>
        <taxon>Eukaryota</taxon>
        <taxon>Fungi</taxon>
        <taxon>Dikarya</taxon>
        <taxon>Ascomycota</taxon>
        <taxon>Pezizomycotina</taxon>
        <taxon>Sordariomycetes</taxon>
        <taxon>Hypocreomycetidae</taxon>
        <taxon>Hypocreales</taxon>
        <taxon>Hypocreaceae</taxon>
        <taxon>Trichoderma</taxon>
    </lineage>
</organism>
<dbReference type="AlphaFoldDB" id="A0A2H2ZWD1"/>
<feature type="chain" id="PRO_5013567981" evidence="2">
    <location>
        <begin position="25"/>
        <end position="628"/>
    </location>
</feature>
<name>A0A2H2ZWD1_TRIPA</name>
<comment type="caution">
    <text evidence="3">The sequence shown here is derived from an EMBL/GenBank/DDBJ whole genome shotgun (WGS) entry which is preliminary data.</text>
</comment>
<evidence type="ECO:0000313" key="4">
    <source>
        <dbReference type="Proteomes" id="UP000219286"/>
    </source>
</evidence>
<dbReference type="PANTHER" id="PTHR31956">
    <property type="entry name" value="NON-SPECIFIC PHOSPHOLIPASE C4-RELATED"/>
    <property type="match status" value="1"/>
</dbReference>
<keyword evidence="1" id="KW-0378">Hydrolase</keyword>
<dbReference type="InterPro" id="IPR007312">
    <property type="entry name" value="Phosphoesterase"/>
</dbReference>
<feature type="signal peptide" evidence="2">
    <location>
        <begin position="1"/>
        <end position="24"/>
    </location>
</feature>
<dbReference type="InterPro" id="IPR017850">
    <property type="entry name" value="Alkaline_phosphatase_core_sf"/>
</dbReference>
<evidence type="ECO:0000256" key="2">
    <source>
        <dbReference type="SAM" id="SignalP"/>
    </source>
</evidence>